<accession>A0A1A8XH77</accession>
<dbReference type="EMBL" id="FLQY01000005">
    <property type="protein sequence ID" value="SBT03293.1"/>
    <property type="molecule type" value="Genomic_DNA"/>
</dbReference>
<gene>
    <name evidence="1" type="ORF">PROAA_1020015</name>
</gene>
<reference evidence="1 2" key="1">
    <citation type="submission" date="2016-06" db="EMBL/GenBank/DDBJ databases">
        <authorList>
            <person name="Kjaerup R.B."/>
            <person name="Dalgaard T.S."/>
            <person name="Juul-Madsen H.R."/>
        </authorList>
    </citation>
    <scope>NUCLEOTIDE SEQUENCE [LARGE SCALE GENOMIC DNA]</scope>
    <source>
        <strain evidence="1">2</strain>
    </source>
</reference>
<dbReference type="Proteomes" id="UP000199600">
    <property type="component" value="Unassembled WGS sequence"/>
</dbReference>
<sequence>MRSGTRKGTCRHDFCYSIARININRLTIFGWRVRISGSELEGYPSGQRDQTVNLTALPSKVRILLPPPRLPLLAVFVDCAAGKWLRGCSSMVELKPSKLKTRVRFPSPAPYCGWKIGWLQAGCPCSSVVEHSLGKGEAGSSILPMGTRVYASNILTSNVLRYRQWLRQNLNGRSRT</sequence>
<proteinExistence type="predicted"/>
<dbReference type="AlphaFoldDB" id="A0A1A8XH77"/>
<keyword evidence="2" id="KW-1185">Reference proteome</keyword>
<name>A0A1A8XH77_9RHOO</name>
<protein>
    <submittedName>
        <fullName evidence="1">Uncharacterized protein</fullName>
    </submittedName>
</protein>
<dbReference type="AntiFam" id="ANF00017">
    <property type="entry name" value="tRNA translation"/>
</dbReference>
<evidence type="ECO:0000313" key="2">
    <source>
        <dbReference type="Proteomes" id="UP000199600"/>
    </source>
</evidence>
<organism evidence="1 2">
    <name type="scientific">Candidatus Propionivibrio aalborgensis</name>
    <dbReference type="NCBI Taxonomy" id="1860101"/>
    <lineage>
        <taxon>Bacteria</taxon>
        <taxon>Pseudomonadati</taxon>
        <taxon>Pseudomonadota</taxon>
        <taxon>Betaproteobacteria</taxon>
        <taxon>Rhodocyclales</taxon>
        <taxon>Rhodocyclaceae</taxon>
        <taxon>Propionivibrio</taxon>
    </lineage>
</organism>
<evidence type="ECO:0000313" key="1">
    <source>
        <dbReference type="EMBL" id="SBT03293.1"/>
    </source>
</evidence>